<feature type="transmembrane region" description="Helical" evidence="4">
    <location>
        <begin position="167"/>
        <end position="189"/>
    </location>
</feature>
<sequence>MQHQSTVASGASRPVWLIAGILLFATNLRAPITGVAPLLDMIQNSLGLGTTAAGMLITLPLLAFAVVSPFAALLAREYGLERSLFIALVLIGMGIVIRSTGPVWSLYLGTWIIGSGIAIGNVLLPSLLKRDFPEKVATLTAVYALTMGCVAAISSAIAFPLAHFSGLGWRLGIAMFVILPLVSALIWLPQLGNRTAPAQGTAAPPHGGRVWRSALAWQVTLFLGLNSFVYYVTVSWLPTILRDAGYSPEHAGSLHGALQLATAVPALVLMPVMRHLKDQRLAAFSSSIITMIGLLGLLLAPEWATIWTVMVGLGTGAAIILGLAFVSLRASSAHEAAALSGMAQCVGYLLAALGPTLVGWLHSDLGGWGVPLSLCAALCFVMALFGLLAGRAIHIVGAVARRRLA</sequence>
<feature type="transmembrane region" description="Helical" evidence="4">
    <location>
        <begin position="368"/>
        <end position="393"/>
    </location>
</feature>
<feature type="domain" description="Major facilitator superfamily (MFS) profile" evidence="5">
    <location>
        <begin position="15"/>
        <end position="394"/>
    </location>
</feature>
<feature type="transmembrane region" description="Helical" evidence="4">
    <location>
        <begin position="210"/>
        <end position="232"/>
    </location>
</feature>
<dbReference type="SUPFAM" id="SSF103473">
    <property type="entry name" value="MFS general substrate transporter"/>
    <property type="match status" value="1"/>
</dbReference>
<dbReference type="EMBL" id="MTHB01000256">
    <property type="protein sequence ID" value="OXC73140.1"/>
    <property type="molecule type" value="Genomic_DNA"/>
</dbReference>
<dbReference type="CDD" id="cd17409">
    <property type="entry name" value="MFS_NIMT_like"/>
    <property type="match status" value="1"/>
</dbReference>
<dbReference type="PANTHER" id="PTHR23523">
    <property type="match status" value="1"/>
</dbReference>
<feature type="transmembrane region" description="Helical" evidence="4">
    <location>
        <begin position="136"/>
        <end position="161"/>
    </location>
</feature>
<gene>
    <name evidence="6" type="ORF">BSU04_38005</name>
</gene>
<evidence type="ECO:0000256" key="2">
    <source>
        <dbReference type="ARBA" id="ARBA00022989"/>
    </source>
</evidence>
<evidence type="ECO:0000256" key="4">
    <source>
        <dbReference type="SAM" id="Phobius"/>
    </source>
</evidence>
<proteinExistence type="predicted"/>
<dbReference type="AlphaFoldDB" id="A0A226WQN0"/>
<protein>
    <recommendedName>
        <fullName evidence="5">Major facilitator superfamily (MFS) profile domain-containing protein</fullName>
    </recommendedName>
</protein>
<dbReference type="PROSITE" id="PS50850">
    <property type="entry name" value="MFS"/>
    <property type="match status" value="1"/>
</dbReference>
<evidence type="ECO:0000256" key="3">
    <source>
        <dbReference type="ARBA" id="ARBA00023136"/>
    </source>
</evidence>
<dbReference type="Pfam" id="PF07690">
    <property type="entry name" value="MFS_1"/>
    <property type="match status" value="1"/>
</dbReference>
<reference evidence="7" key="1">
    <citation type="submission" date="2017-01" db="EMBL/GenBank/DDBJ databases">
        <title>Genome Analysis of Deinococcus marmoris KOPRI26562.</title>
        <authorList>
            <person name="Kim J.H."/>
            <person name="Oh H.-M."/>
        </authorList>
    </citation>
    <scope>NUCLEOTIDE SEQUENCE [LARGE SCALE GENOMIC DNA]</scope>
    <source>
        <strain evidence="7">PAMC 26633</strain>
    </source>
</reference>
<dbReference type="InterPro" id="IPR020846">
    <property type="entry name" value="MFS_dom"/>
</dbReference>
<keyword evidence="3 4" id="KW-0472">Membrane</keyword>
<evidence type="ECO:0000259" key="5">
    <source>
        <dbReference type="PROSITE" id="PS50850"/>
    </source>
</evidence>
<feature type="transmembrane region" description="Helical" evidence="4">
    <location>
        <begin position="15"/>
        <end position="32"/>
    </location>
</feature>
<feature type="transmembrane region" description="Helical" evidence="4">
    <location>
        <begin position="338"/>
        <end position="362"/>
    </location>
</feature>
<dbReference type="OrthoDB" id="5317164at2"/>
<dbReference type="InterPro" id="IPR052524">
    <property type="entry name" value="MFS_Cyanate_Porter"/>
</dbReference>
<feature type="transmembrane region" description="Helical" evidence="4">
    <location>
        <begin position="106"/>
        <end position="124"/>
    </location>
</feature>
<feature type="transmembrane region" description="Helical" evidence="4">
    <location>
        <begin position="82"/>
        <end position="100"/>
    </location>
</feature>
<name>A0A226WQN0_CABSO</name>
<organism evidence="6 7">
    <name type="scientific">Caballeronia sordidicola</name>
    <name type="common">Burkholderia sordidicola</name>
    <dbReference type="NCBI Taxonomy" id="196367"/>
    <lineage>
        <taxon>Bacteria</taxon>
        <taxon>Pseudomonadati</taxon>
        <taxon>Pseudomonadota</taxon>
        <taxon>Betaproteobacteria</taxon>
        <taxon>Burkholderiales</taxon>
        <taxon>Burkholderiaceae</taxon>
        <taxon>Caballeronia</taxon>
    </lineage>
</organism>
<keyword evidence="2 4" id="KW-1133">Transmembrane helix</keyword>
<dbReference type="RefSeq" id="WP_089165049.1">
    <property type="nucleotide sequence ID" value="NZ_MTHB01000256.1"/>
</dbReference>
<dbReference type="InterPro" id="IPR036259">
    <property type="entry name" value="MFS_trans_sf"/>
</dbReference>
<feature type="transmembrane region" description="Helical" evidence="4">
    <location>
        <begin position="252"/>
        <end position="269"/>
    </location>
</feature>
<feature type="transmembrane region" description="Helical" evidence="4">
    <location>
        <begin position="306"/>
        <end position="326"/>
    </location>
</feature>
<dbReference type="Proteomes" id="UP000214720">
    <property type="component" value="Unassembled WGS sequence"/>
</dbReference>
<comment type="caution">
    <text evidence="6">The sequence shown here is derived from an EMBL/GenBank/DDBJ whole genome shotgun (WGS) entry which is preliminary data.</text>
</comment>
<accession>A0A226WQN0</accession>
<evidence type="ECO:0000256" key="1">
    <source>
        <dbReference type="ARBA" id="ARBA00022692"/>
    </source>
</evidence>
<dbReference type="PANTHER" id="PTHR23523:SF2">
    <property type="entry name" value="2-NITROIMIDAZOLE TRANSPORTER"/>
    <property type="match status" value="1"/>
</dbReference>
<dbReference type="GO" id="GO:0022857">
    <property type="term" value="F:transmembrane transporter activity"/>
    <property type="evidence" value="ECO:0007669"/>
    <property type="project" value="InterPro"/>
</dbReference>
<feature type="transmembrane region" description="Helical" evidence="4">
    <location>
        <begin position="281"/>
        <end position="300"/>
    </location>
</feature>
<evidence type="ECO:0000313" key="7">
    <source>
        <dbReference type="Proteomes" id="UP000214720"/>
    </source>
</evidence>
<evidence type="ECO:0000313" key="6">
    <source>
        <dbReference type="EMBL" id="OXC73140.1"/>
    </source>
</evidence>
<dbReference type="Gene3D" id="1.20.1250.20">
    <property type="entry name" value="MFS general substrate transporter like domains"/>
    <property type="match status" value="1"/>
</dbReference>
<keyword evidence="1 4" id="KW-0812">Transmembrane</keyword>
<dbReference type="InterPro" id="IPR011701">
    <property type="entry name" value="MFS"/>
</dbReference>
<feature type="transmembrane region" description="Helical" evidence="4">
    <location>
        <begin position="52"/>
        <end position="75"/>
    </location>
</feature>